<gene>
    <name evidence="2" type="ORF">F0460_07740</name>
</gene>
<evidence type="ECO:0000313" key="2">
    <source>
        <dbReference type="EMBL" id="KAA5535201.1"/>
    </source>
</evidence>
<proteinExistence type="predicted"/>
<keyword evidence="1" id="KW-0472">Membrane</keyword>
<feature type="transmembrane region" description="Helical" evidence="1">
    <location>
        <begin position="7"/>
        <end position="26"/>
    </location>
</feature>
<dbReference type="EMBL" id="VWSG01000005">
    <property type="protein sequence ID" value="KAA5535201.1"/>
    <property type="molecule type" value="Genomic_DNA"/>
</dbReference>
<feature type="transmembrane region" description="Helical" evidence="1">
    <location>
        <begin position="127"/>
        <end position="145"/>
    </location>
</feature>
<keyword evidence="1" id="KW-1133">Transmembrane helix</keyword>
<keyword evidence="3" id="KW-1185">Reference proteome</keyword>
<sequence>MSNQKKHFRLIFIFSIFILLLNDHFLKDLYGNYFTGKLSDFAGLFSFPYFLCLLFPNKIKFNYIFSGLFFIFWKSELIEPLLNYFQSIGIGFNRTIDYSDLIALTILPISYIYWHSNFNDFINLNNTLKPILIVVCIFSFVATSLPKEQGSFNMKSDLEVRLKTDKKSVISNLNLSKNKKIYDYKFKFPKYNATINATVKLDSLENGLVSIKLDSILDFEVVSGFFAGIDKDDVEYIRKLKSKDFEKVFLEKELPKLYLNTNNLK</sequence>
<accession>A0A5M6CJ13</accession>
<keyword evidence="1" id="KW-0812">Transmembrane</keyword>
<evidence type="ECO:0000313" key="3">
    <source>
        <dbReference type="Proteomes" id="UP000325141"/>
    </source>
</evidence>
<evidence type="ECO:0000256" key="1">
    <source>
        <dbReference type="SAM" id="Phobius"/>
    </source>
</evidence>
<feature type="transmembrane region" description="Helical" evidence="1">
    <location>
        <begin position="98"/>
        <end position="115"/>
    </location>
</feature>
<comment type="caution">
    <text evidence="2">The sequence shown here is derived from an EMBL/GenBank/DDBJ whole genome shotgun (WGS) entry which is preliminary data.</text>
</comment>
<reference evidence="2 3" key="1">
    <citation type="submission" date="2019-09" db="EMBL/GenBank/DDBJ databases">
        <title>Genome sequence and assembly of Flavobacterium sp.</title>
        <authorList>
            <person name="Chhetri G."/>
        </authorList>
    </citation>
    <scope>NUCLEOTIDE SEQUENCE [LARGE SCALE GENOMIC DNA]</scope>
    <source>
        <strain evidence="2 3">SNL9</strain>
    </source>
</reference>
<name>A0A5M6CJ13_9FLAO</name>
<dbReference type="Proteomes" id="UP000325141">
    <property type="component" value="Unassembled WGS sequence"/>
</dbReference>
<dbReference type="RefSeq" id="WP_150011934.1">
    <property type="nucleotide sequence ID" value="NZ_VWSG01000005.1"/>
</dbReference>
<organism evidence="2 3">
    <name type="scientific">Paenimyroides baculatum</name>
    <dbReference type="NCBI Taxonomy" id="2608000"/>
    <lineage>
        <taxon>Bacteria</taxon>
        <taxon>Pseudomonadati</taxon>
        <taxon>Bacteroidota</taxon>
        <taxon>Flavobacteriia</taxon>
        <taxon>Flavobacteriales</taxon>
        <taxon>Flavobacteriaceae</taxon>
        <taxon>Paenimyroides</taxon>
    </lineage>
</organism>
<feature type="transmembrane region" description="Helical" evidence="1">
    <location>
        <begin position="38"/>
        <end position="56"/>
    </location>
</feature>
<protein>
    <submittedName>
        <fullName evidence="2">Uncharacterized protein</fullName>
    </submittedName>
</protein>
<dbReference type="AlphaFoldDB" id="A0A5M6CJ13"/>